<evidence type="ECO:0000313" key="2">
    <source>
        <dbReference type="Proteomes" id="UP001497744"/>
    </source>
</evidence>
<keyword evidence="2" id="KW-1185">Reference proteome</keyword>
<gene>
    <name evidence="1" type="ORF">BcabD6B2_29370</name>
</gene>
<dbReference type="GeneID" id="94194983"/>
<proteinExistence type="predicted"/>
<dbReference type="EMBL" id="BPLF01000002">
    <property type="protein sequence ID" value="GIX63502.1"/>
    <property type="molecule type" value="Genomic_DNA"/>
</dbReference>
<comment type="caution">
    <text evidence="1">The sequence shown here is derived from an EMBL/GenBank/DDBJ whole genome shotgun (WGS) entry which is preliminary data.</text>
</comment>
<reference evidence="1 2" key="1">
    <citation type="submission" date="2021-06" db="EMBL/GenBank/DDBJ databases">
        <title>Genome sequence of Babesia caballi.</title>
        <authorList>
            <person name="Yamagishi J."/>
            <person name="Kidaka T."/>
            <person name="Ochi A."/>
        </authorList>
    </citation>
    <scope>NUCLEOTIDE SEQUENCE [LARGE SCALE GENOMIC DNA]</scope>
    <source>
        <strain evidence="1">USDA-D6B2</strain>
    </source>
</reference>
<name>A0AAV4LTC9_BABCB</name>
<sequence length="106" mass="11290">MVFGAPTADLAFLILEQRGKWTVGREVISILPNFRLKRFGKAGGQETLAVEVRSHGTVGKRLIPPPAAVDMAPPVDVREGLVVEGEAAQKYFGAGLDFGGVAVPLY</sequence>
<evidence type="ECO:0000313" key="1">
    <source>
        <dbReference type="EMBL" id="GIX63502.1"/>
    </source>
</evidence>
<dbReference type="Proteomes" id="UP001497744">
    <property type="component" value="Unassembled WGS sequence"/>
</dbReference>
<organism evidence="1 2">
    <name type="scientific">Babesia caballi</name>
    <dbReference type="NCBI Taxonomy" id="5871"/>
    <lineage>
        <taxon>Eukaryota</taxon>
        <taxon>Sar</taxon>
        <taxon>Alveolata</taxon>
        <taxon>Apicomplexa</taxon>
        <taxon>Aconoidasida</taxon>
        <taxon>Piroplasmida</taxon>
        <taxon>Babesiidae</taxon>
        <taxon>Babesia</taxon>
    </lineage>
</organism>
<protein>
    <submittedName>
        <fullName evidence="1">3-ketoacyl-ACP reductase</fullName>
    </submittedName>
</protein>
<accession>A0AAV4LTC9</accession>
<dbReference type="RefSeq" id="XP_067715571.1">
    <property type="nucleotide sequence ID" value="XM_067859470.1"/>
</dbReference>
<dbReference type="AlphaFoldDB" id="A0AAV4LTC9"/>